<dbReference type="Gene3D" id="3.30.300.20">
    <property type="match status" value="1"/>
</dbReference>
<comment type="function">
    <text evidence="2">One of several proteins that assist in the late maturation steps of the functional core of the 30S ribosomal subunit. Associates with free 30S ribosomal subunits (but not with 30S subunits that are part of 70S ribosomes or polysomes). Required for efficient processing of 16S rRNA. May interact with the 5'-terminal helix region of 16S rRNA.</text>
</comment>
<dbReference type="Pfam" id="PF02033">
    <property type="entry name" value="RBFA"/>
    <property type="match status" value="1"/>
</dbReference>
<dbReference type="PROSITE" id="PS01319">
    <property type="entry name" value="RBFA"/>
    <property type="match status" value="1"/>
</dbReference>
<evidence type="ECO:0000256" key="2">
    <source>
        <dbReference type="HAMAP-Rule" id="MF_00003"/>
    </source>
</evidence>
<name>A0A2U3THB4_9NEIS</name>
<dbReference type="InterPro" id="IPR020053">
    <property type="entry name" value="Ribosome-bd_factorA_CS"/>
</dbReference>
<comment type="subcellular location">
    <subcellularLocation>
        <location evidence="2">Cytoplasm</location>
    </subcellularLocation>
</comment>
<keyword evidence="4" id="KW-1185">Reference proteome</keyword>
<dbReference type="InterPro" id="IPR000238">
    <property type="entry name" value="RbfA"/>
</dbReference>
<protein>
    <recommendedName>
        <fullName evidence="2">Ribosome-binding factor A</fullName>
    </recommendedName>
</protein>
<dbReference type="GO" id="GO:0043024">
    <property type="term" value="F:ribosomal small subunit binding"/>
    <property type="evidence" value="ECO:0007669"/>
    <property type="project" value="TreeGrafter"/>
</dbReference>
<dbReference type="NCBIfam" id="TIGR00082">
    <property type="entry name" value="rbfA"/>
    <property type="match status" value="1"/>
</dbReference>
<comment type="subunit">
    <text evidence="2">Monomer. Binds 30S ribosomal subunits, but not 50S ribosomal subunits or 70S ribosomes.</text>
</comment>
<comment type="similarity">
    <text evidence="2">Belongs to the RbfA family.</text>
</comment>
<gene>
    <name evidence="2" type="primary">rbfA</name>
    <name evidence="3" type="ORF">DAI18_01150</name>
</gene>
<evidence type="ECO:0000313" key="3">
    <source>
        <dbReference type="EMBL" id="AVY92800.1"/>
    </source>
</evidence>
<sequence length="135" mass="15396">MPKKKGFSRADRIADQMQRELAELIRSELKDPRVGFITLTGVEVTRDYSHAKVFYTVMNAEDPSETQDTLDRAAGWLRSEIARTIKIFTVPQLHFVYDHSIEHGLYMDALLNRVAQEDAELRPEDEDAGEGEAKS</sequence>
<dbReference type="AlphaFoldDB" id="A0A2U3THB4"/>
<keyword evidence="1 2" id="KW-0690">Ribosome biogenesis</keyword>
<dbReference type="PANTHER" id="PTHR33515:SF1">
    <property type="entry name" value="RIBOSOME-BINDING FACTOR A, CHLOROPLASTIC-RELATED"/>
    <property type="match status" value="1"/>
</dbReference>
<keyword evidence="2" id="KW-0963">Cytoplasm</keyword>
<evidence type="ECO:0000313" key="4">
    <source>
        <dbReference type="Proteomes" id="UP000244173"/>
    </source>
</evidence>
<accession>A0A2U3THB4</accession>
<dbReference type="GO" id="GO:0005829">
    <property type="term" value="C:cytosol"/>
    <property type="evidence" value="ECO:0007669"/>
    <property type="project" value="TreeGrafter"/>
</dbReference>
<dbReference type="SUPFAM" id="SSF89919">
    <property type="entry name" value="Ribosome-binding factor A, RbfA"/>
    <property type="match status" value="1"/>
</dbReference>
<organism evidence="3 4">
    <name type="scientific">Microvirgula aerodenitrificans</name>
    <dbReference type="NCBI Taxonomy" id="57480"/>
    <lineage>
        <taxon>Bacteria</taxon>
        <taxon>Pseudomonadati</taxon>
        <taxon>Pseudomonadota</taxon>
        <taxon>Betaproteobacteria</taxon>
        <taxon>Neisseriales</taxon>
        <taxon>Aquaspirillaceae</taxon>
        <taxon>Microvirgula</taxon>
    </lineage>
</organism>
<dbReference type="PANTHER" id="PTHR33515">
    <property type="entry name" value="RIBOSOME-BINDING FACTOR A, CHLOROPLASTIC-RELATED"/>
    <property type="match status" value="1"/>
</dbReference>
<proteinExistence type="inferred from homology"/>
<dbReference type="HAMAP" id="MF_00003">
    <property type="entry name" value="RbfA"/>
    <property type="match status" value="1"/>
</dbReference>
<dbReference type="STRING" id="1122240.GCA_000620105_02953"/>
<dbReference type="InterPro" id="IPR023799">
    <property type="entry name" value="RbfA_dom_sf"/>
</dbReference>
<dbReference type="InterPro" id="IPR015946">
    <property type="entry name" value="KH_dom-like_a/b"/>
</dbReference>
<dbReference type="GO" id="GO:0030490">
    <property type="term" value="P:maturation of SSU-rRNA"/>
    <property type="evidence" value="ECO:0007669"/>
    <property type="project" value="UniProtKB-UniRule"/>
</dbReference>
<reference evidence="3 4" key="1">
    <citation type="submission" date="2018-04" db="EMBL/GenBank/DDBJ databases">
        <title>Denitrifier Microvirgula.</title>
        <authorList>
            <person name="Anderson E."/>
            <person name="Jang J."/>
            <person name="Ishii S."/>
        </authorList>
    </citation>
    <scope>NUCLEOTIDE SEQUENCE [LARGE SCALE GENOMIC DNA]</scope>
    <source>
        <strain evidence="3 4">BE2.4</strain>
    </source>
</reference>
<dbReference type="Proteomes" id="UP000244173">
    <property type="component" value="Chromosome"/>
</dbReference>
<dbReference type="RefSeq" id="WP_028499891.1">
    <property type="nucleotide sequence ID" value="NZ_CALFSO010000098.1"/>
</dbReference>
<dbReference type="EMBL" id="CP028519">
    <property type="protein sequence ID" value="AVY92800.1"/>
    <property type="molecule type" value="Genomic_DNA"/>
</dbReference>
<dbReference type="KEGG" id="maer:DAI18_01150"/>
<evidence type="ECO:0000256" key="1">
    <source>
        <dbReference type="ARBA" id="ARBA00022517"/>
    </source>
</evidence>
<dbReference type="OrthoDB" id="307788at2"/>